<dbReference type="InterPro" id="IPR043502">
    <property type="entry name" value="DNA/RNA_pol_sf"/>
</dbReference>
<dbReference type="InterPro" id="IPR002298">
    <property type="entry name" value="DNA_polymerase_A"/>
</dbReference>
<feature type="domain" description="DNA-directed DNA polymerase family A palm" evidence="3">
    <location>
        <begin position="369"/>
        <end position="653"/>
    </location>
</feature>
<accession>A0A6J5NVA0</accession>
<protein>
    <submittedName>
        <fullName evidence="4">DNA-directed DNA polymerase, family A, palm domain containing protein</fullName>
    </submittedName>
</protein>
<dbReference type="Pfam" id="PF00476">
    <property type="entry name" value="DNA_pol_A"/>
    <property type="match status" value="1"/>
</dbReference>
<evidence type="ECO:0000259" key="3">
    <source>
        <dbReference type="SMART" id="SM00482"/>
    </source>
</evidence>
<keyword evidence="4" id="KW-0808">Transferase</keyword>
<dbReference type="GO" id="GO:0003887">
    <property type="term" value="F:DNA-directed DNA polymerase activity"/>
    <property type="evidence" value="ECO:0007669"/>
    <property type="project" value="UniProtKB-KW"/>
</dbReference>
<keyword evidence="4" id="KW-0239">DNA-directed DNA polymerase</keyword>
<dbReference type="InterPro" id="IPR012337">
    <property type="entry name" value="RNaseH-like_sf"/>
</dbReference>
<dbReference type="GO" id="GO:0039693">
    <property type="term" value="P:viral DNA genome replication"/>
    <property type="evidence" value="ECO:0007669"/>
    <property type="project" value="UniProtKB-KW"/>
</dbReference>
<dbReference type="Gene3D" id="3.30.420.10">
    <property type="entry name" value="Ribonuclease H-like superfamily/Ribonuclease H"/>
    <property type="match status" value="1"/>
</dbReference>
<proteinExistence type="predicted"/>
<dbReference type="EMBL" id="LR796706">
    <property type="protein sequence ID" value="CAB4161005.1"/>
    <property type="molecule type" value="Genomic_DNA"/>
</dbReference>
<dbReference type="SMART" id="SM00482">
    <property type="entry name" value="POLAc"/>
    <property type="match status" value="1"/>
</dbReference>
<dbReference type="Gene3D" id="1.10.150.20">
    <property type="entry name" value="5' to 3' exonuclease, C-terminal subdomain"/>
    <property type="match status" value="1"/>
</dbReference>
<dbReference type="PANTHER" id="PTHR10133">
    <property type="entry name" value="DNA POLYMERASE I"/>
    <property type="match status" value="1"/>
</dbReference>
<name>A0A6J5NVA0_9CAUD</name>
<sequence>MTILYFDCETYSEADLKAAGTHVYAEHPSTEIIVAQWALDDDEPTAIDCTGRHFPAGLEPILRDPTVVIVAHNSHFDRTILRHVWGIDIPPERWQDTMVKALAHGLPGGLERVGEVLGLGVDEAKDKRGKQLIQMFCKPHNHQKTRRKTRDTHPDEWAEFLAYSRQDIVSMRAIDRKLPSWNYRAGHAEMALWHLDQRINDRGFAVDLNLALAATDAAAAEQQRLKHRVIDETLGAVGGFSKRDELLRHIVEYHGVSLPDLKADTLRRRIEDPELPDAVRLLLSIRLEASKTSTAKYAALTRATSADGRLRNTLQFCGAQRTGRWAGRIFQPQNMPRPTMEADEIAVGIDALLGGYANLVADDVMALTANAVRGCIVAPPGRKLCVADLSNIEGRVLAWMAGEEWKLEAFRAYDAKRGPDLYVAAYARAFNVDPKAVEKWQRQIGKVMELALGYEGGVAAFLTFAAVYQMDLDELARAVAATASQDALSDARRVWAWAQKKDRTLGLPEPVYVACEVLKTAWRGGHPATTALWADVADTVRQAIRNPGTRFTVRMLVIQRDGAWLRIRLPSGRVLCYLQPRVEDNEQITYMGVNQYTRKWGRLKTYGGKLVENIDQAIARDVLAHGMEAAECEFYDTVLSVHDELITEVPDNDDFSWQGLAGLMSQVPAWAEGLPLAAAGFETTRYRKD</sequence>
<dbReference type="GO" id="GO:0006302">
    <property type="term" value="P:double-strand break repair"/>
    <property type="evidence" value="ECO:0007669"/>
    <property type="project" value="TreeGrafter"/>
</dbReference>
<dbReference type="SUPFAM" id="SSF56672">
    <property type="entry name" value="DNA/RNA polymerases"/>
    <property type="match status" value="1"/>
</dbReference>
<dbReference type="InterPro" id="IPR001098">
    <property type="entry name" value="DNA-dir_DNA_pol_A_palm_dom"/>
</dbReference>
<gene>
    <name evidence="4" type="ORF">UFOVP728_24</name>
</gene>
<dbReference type="GO" id="GO:0006261">
    <property type="term" value="P:DNA-templated DNA replication"/>
    <property type="evidence" value="ECO:0007669"/>
    <property type="project" value="InterPro"/>
</dbReference>
<dbReference type="SUPFAM" id="SSF53098">
    <property type="entry name" value="Ribonuclease H-like"/>
    <property type="match status" value="1"/>
</dbReference>
<reference evidence="4" key="1">
    <citation type="submission" date="2020-04" db="EMBL/GenBank/DDBJ databases">
        <authorList>
            <person name="Chiriac C."/>
            <person name="Salcher M."/>
            <person name="Ghai R."/>
            <person name="Kavagutti S V."/>
        </authorList>
    </citation>
    <scope>NUCLEOTIDE SEQUENCE</scope>
</reference>
<evidence type="ECO:0000256" key="2">
    <source>
        <dbReference type="ARBA" id="ARBA00023109"/>
    </source>
</evidence>
<dbReference type="GO" id="GO:0003677">
    <property type="term" value="F:DNA binding"/>
    <property type="evidence" value="ECO:0007669"/>
    <property type="project" value="InterPro"/>
</dbReference>
<keyword evidence="2" id="KW-1194">Viral DNA replication</keyword>
<dbReference type="PANTHER" id="PTHR10133:SF27">
    <property type="entry name" value="DNA POLYMERASE NU"/>
    <property type="match status" value="1"/>
</dbReference>
<evidence type="ECO:0000313" key="4">
    <source>
        <dbReference type="EMBL" id="CAB4161005.1"/>
    </source>
</evidence>
<keyword evidence="1" id="KW-0235">DNA replication</keyword>
<keyword evidence="4" id="KW-0548">Nucleotidyltransferase</keyword>
<dbReference type="Gene3D" id="3.30.70.370">
    <property type="match status" value="1"/>
</dbReference>
<evidence type="ECO:0000256" key="1">
    <source>
        <dbReference type="ARBA" id="ARBA00022705"/>
    </source>
</evidence>
<organism evidence="4">
    <name type="scientific">uncultured Caudovirales phage</name>
    <dbReference type="NCBI Taxonomy" id="2100421"/>
    <lineage>
        <taxon>Viruses</taxon>
        <taxon>Duplodnaviria</taxon>
        <taxon>Heunggongvirae</taxon>
        <taxon>Uroviricota</taxon>
        <taxon>Caudoviricetes</taxon>
        <taxon>Peduoviridae</taxon>
        <taxon>Maltschvirus</taxon>
        <taxon>Maltschvirus maltsch</taxon>
    </lineage>
</organism>
<dbReference type="InterPro" id="IPR036397">
    <property type="entry name" value="RNaseH_sf"/>
</dbReference>